<evidence type="ECO:0000256" key="8">
    <source>
        <dbReference type="RuleBase" id="RU361215"/>
    </source>
</evidence>
<evidence type="ECO:0000259" key="9">
    <source>
        <dbReference type="PROSITE" id="PS52048"/>
    </source>
</evidence>
<dbReference type="GO" id="GO:0004843">
    <property type="term" value="F:cysteine-type deubiquitinase activity"/>
    <property type="evidence" value="ECO:0007669"/>
    <property type="project" value="UniProtKB-UniRule"/>
</dbReference>
<dbReference type="PROSITE" id="PS52048">
    <property type="entry name" value="UCH_DOMAIN"/>
    <property type="match status" value="1"/>
</dbReference>
<dbReference type="EMBL" id="HBII01039731">
    <property type="protein sequence ID" value="CAE0357805.1"/>
    <property type="molecule type" value="Transcribed_RNA"/>
</dbReference>
<reference evidence="10" key="1">
    <citation type="submission" date="2021-01" db="EMBL/GenBank/DDBJ databases">
        <authorList>
            <person name="Corre E."/>
            <person name="Pelletier E."/>
            <person name="Niang G."/>
            <person name="Scheremetjew M."/>
            <person name="Finn R."/>
            <person name="Kale V."/>
            <person name="Holt S."/>
            <person name="Cochrane G."/>
            <person name="Meng A."/>
            <person name="Brown T."/>
            <person name="Cohen L."/>
        </authorList>
    </citation>
    <scope>NUCLEOTIDE SEQUENCE</scope>
    <source>
        <strain evidence="10">FSP1.4</strain>
    </source>
</reference>
<protein>
    <recommendedName>
        <fullName evidence="8">Ubiquitin carboxyl-terminal hydrolase</fullName>
        <ecNumber evidence="8">3.4.19.12</ecNumber>
    </recommendedName>
</protein>
<evidence type="ECO:0000256" key="4">
    <source>
        <dbReference type="ARBA" id="ARBA00022786"/>
    </source>
</evidence>
<dbReference type="InterPro" id="IPR038765">
    <property type="entry name" value="Papain-like_cys_pep_sf"/>
</dbReference>
<evidence type="ECO:0000256" key="2">
    <source>
        <dbReference type="ARBA" id="ARBA00009326"/>
    </source>
</evidence>
<keyword evidence="4 7" id="KW-0833">Ubl conjugation pathway</keyword>
<feature type="site" description="Transition state stabilizer" evidence="7">
    <location>
        <position position="62"/>
    </location>
</feature>
<comment type="similarity">
    <text evidence="2 7 8">Belongs to the peptidase C12 family.</text>
</comment>
<dbReference type="Pfam" id="PF01088">
    <property type="entry name" value="Peptidase_C12"/>
    <property type="match status" value="1"/>
</dbReference>
<feature type="site" description="Important for enzyme activity" evidence="7">
    <location>
        <position position="160"/>
    </location>
</feature>
<sequence length="206" mass="22670">MVSLGMSDEWQIGEIFGLDDDCLSFVPQPCLGVIVTFEQSAVDDAKPGSGDDSEVVQFYMKQTGTLDNACGIIASLHAILNHQSQITFQEGSILDRFAKATNALSPADRAKYLEDFKEFKEMHQEEANKGQTDVPSGTDDVKHHFVAFIRNSSNQLVELDGLKDGPAIIEDNCEDLLKGVAKELQRRLEINSISESMSMMALAKKP</sequence>
<dbReference type="Gene3D" id="3.40.532.10">
    <property type="entry name" value="Peptidase C12, ubiquitin carboxyl-terminal hydrolase"/>
    <property type="match status" value="1"/>
</dbReference>
<proteinExistence type="inferred from homology"/>
<keyword evidence="5 7" id="KW-0378">Hydrolase</keyword>
<dbReference type="PRINTS" id="PR00707">
    <property type="entry name" value="UBCTHYDRLASE"/>
</dbReference>
<comment type="catalytic activity">
    <reaction evidence="1 7 8">
        <text>Thiol-dependent hydrolysis of ester, thioester, amide, peptide and isopeptide bonds formed by the C-terminal Gly of ubiquitin (a 76-residue protein attached to proteins as an intracellular targeting signal).</text>
        <dbReference type="EC" id="3.4.19.12"/>
    </reaction>
</comment>
<keyword evidence="6 7" id="KW-0788">Thiol protease</keyword>
<dbReference type="PANTHER" id="PTHR10589">
    <property type="entry name" value="UBIQUITIN CARBOXYL-TERMINAL HYDROLASE"/>
    <property type="match status" value="1"/>
</dbReference>
<feature type="active site" description="Proton donor" evidence="7">
    <location>
        <position position="144"/>
    </location>
</feature>
<evidence type="ECO:0000313" key="10">
    <source>
        <dbReference type="EMBL" id="CAE0357805.1"/>
    </source>
</evidence>
<dbReference type="InterPro" id="IPR036959">
    <property type="entry name" value="Peptidase_C12_UCH_sf"/>
</dbReference>
<dbReference type="GO" id="GO:0016579">
    <property type="term" value="P:protein deubiquitination"/>
    <property type="evidence" value="ECO:0007669"/>
    <property type="project" value="TreeGrafter"/>
</dbReference>
<evidence type="ECO:0000256" key="6">
    <source>
        <dbReference type="ARBA" id="ARBA00022807"/>
    </source>
</evidence>
<dbReference type="EC" id="3.4.19.12" evidence="8"/>
<feature type="active site" description="Nucleophile" evidence="7">
    <location>
        <position position="70"/>
    </location>
</feature>
<dbReference type="InterPro" id="IPR001578">
    <property type="entry name" value="Peptidase_C12_UCH"/>
</dbReference>
<evidence type="ECO:0000256" key="1">
    <source>
        <dbReference type="ARBA" id="ARBA00000707"/>
    </source>
</evidence>
<evidence type="ECO:0000256" key="5">
    <source>
        <dbReference type="ARBA" id="ARBA00022801"/>
    </source>
</evidence>
<dbReference type="GO" id="GO:0006511">
    <property type="term" value="P:ubiquitin-dependent protein catabolic process"/>
    <property type="evidence" value="ECO:0007669"/>
    <property type="project" value="UniProtKB-UniRule"/>
</dbReference>
<evidence type="ECO:0000256" key="3">
    <source>
        <dbReference type="ARBA" id="ARBA00022670"/>
    </source>
</evidence>
<name>A0A7S3JMI0_9SPIT</name>
<organism evidence="10">
    <name type="scientific">Euplotes harpa</name>
    <dbReference type="NCBI Taxonomy" id="151035"/>
    <lineage>
        <taxon>Eukaryota</taxon>
        <taxon>Sar</taxon>
        <taxon>Alveolata</taxon>
        <taxon>Ciliophora</taxon>
        <taxon>Intramacronucleata</taxon>
        <taxon>Spirotrichea</taxon>
        <taxon>Hypotrichia</taxon>
        <taxon>Euplotida</taxon>
        <taxon>Euplotidae</taxon>
        <taxon>Euplotes</taxon>
    </lineage>
</organism>
<dbReference type="PANTHER" id="PTHR10589:SF17">
    <property type="entry name" value="UBIQUITIN CARBOXYL-TERMINAL HYDROLASE"/>
    <property type="match status" value="1"/>
</dbReference>
<dbReference type="GO" id="GO:0005737">
    <property type="term" value="C:cytoplasm"/>
    <property type="evidence" value="ECO:0007669"/>
    <property type="project" value="TreeGrafter"/>
</dbReference>
<dbReference type="SUPFAM" id="SSF54001">
    <property type="entry name" value="Cysteine proteinases"/>
    <property type="match status" value="1"/>
</dbReference>
<accession>A0A7S3JMI0</accession>
<feature type="domain" description="UCH catalytic" evidence="9">
    <location>
        <begin position="1"/>
        <end position="204"/>
    </location>
</feature>
<evidence type="ECO:0000256" key="7">
    <source>
        <dbReference type="PROSITE-ProRule" id="PRU01393"/>
    </source>
</evidence>
<keyword evidence="3 7" id="KW-0645">Protease</keyword>
<gene>
    <name evidence="10" type="ORF">EHAR0213_LOCUS16724</name>
</gene>
<dbReference type="AlphaFoldDB" id="A0A7S3JMI0"/>